<accession>A0A0F5JR71</accession>
<feature type="signal peptide" evidence="1">
    <location>
        <begin position="1"/>
        <end position="25"/>
    </location>
</feature>
<dbReference type="EMBL" id="AQHW01000002">
    <property type="protein sequence ID" value="KKB60291.1"/>
    <property type="molecule type" value="Genomic_DNA"/>
</dbReference>
<dbReference type="InterPro" id="IPR032594">
    <property type="entry name" value="DUF4906"/>
</dbReference>
<comment type="caution">
    <text evidence="3">The sequence shown here is derived from an EMBL/GenBank/DDBJ whole genome shotgun (WGS) entry which is preliminary data.</text>
</comment>
<feature type="domain" description="DUF4906" evidence="2">
    <location>
        <begin position="245"/>
        <end position="315"/>
    </location>
</feature>
<gene>
    <name evidence="3" type="ORF">HMPREF1536_00171</name>
</gene>
<dbReference type="RefSeq" id="WP_028730519.1">
    <property type="nucleotide sequence ID" value="NZ_KE386767.1"/>
</dbReference>
<dbReference type="Pfam" id="PF16249">
    <property type="entry name" value="DUF4906"/>
    <property type="match status" value="1"/>
</dbReference>
<dbReference type="AlphaFoldDB" id="A0A0F5JR71"/>
<keyword evidence="1" id="KW-0732">Signal</keyword>
<dbReference type="PROSITE" id="PS51257">
    <property type="entry name" value="PROKAR_LIPOPROTEIN"/>
    <property type="match status" value="1"/>
</dbReference>
<dbReference type="HOGENOM" id="CLU_064485_0_0_10"/>
<keyword evidence="4" id="KW-1185">Reference proteome</keyword>
<feature type="chain" id="PRO_5002490485" description="DUF4906 domain-containing protein" evidence="1">
    <location>
        <begin position="26"/>
        <end position="357"/>
    </location>
</feature>
<protein>
    <recommendedName>
        <fullName evidence="2">DUF4906 domain-containing protein</fullName>
    </recommendedName>
</protein>
<proteinExistence type="predicted"/>
<sequence>MKRNFQSFAGTCRAGLLLLLTGLFAGCTNSMPERETGMGELIECAFRLDAGTPVSVETRGIITTPDATINNVWVVQLNADGTAALVPPVYVSSVADDKVITLLLKKEKSTLYFFANTGQADFFDTEATLSSFTTSVLETKTLSRTGFDSWNDEDNVPMYGTWVGEPTPPQITDADGNKDEVELTRGLANLSINVINKVPFSFTDLQISLHNVPGVLQLAPTATGTYPVTGITFYESTPSSNPSLNFYIPENCRGTGSGRYETEKTAAMVTAGDKATYLEIKGTYNGIGATYRFYLGGNNTNDYNVKRNTMYTVSITISGKNRLDARLTMDAYPLSVSSGSGAAWGDGSNTNLTGSRN</sequence>
<name>A0A0F5JR71_9BACT</name>
<dbReference type="Gene3D" id="2.60.40.2580">
    <property type="match status" value="1"/>
</dbReference>
<evidence type="ECO:0000313" key="4">
    <source>
        <dbReference type="Proteomes" id="UP000033035"/>
    </source>
</evidence>
<dbReference type="STRING" id="1203610.HMPREF1536_00171"/>
<organism evidence="3 4">
    <name type="scientific">Parabacteroides gordonii MS-1 = DSM 23371</name>
    <dbReference type="NCBI Taxonomy" id="1203610"/>
    <lineage>
        <taxon>Bacteria</taxon>
        <taxon>Pseudomonadati</taxon>
        <taxon>Bacteroidota</taxon>
        <taxon>Bacteroidia</taxon>
        <taxon>Bacteroidales</taxon>
        <taxon>Tannerellaceae</taxon>
        <taxon>Parabacteroides</taxon>
    </lineage>
</organism>
<evidence type="ECO:0000256" key="1">
    <source>
        <dbReference type="SAM" id="SignalP"/>
    </source>
</evidence>
<evidence type="ECO:0000313" key="3">
    <source>
        <dbReference type="EMBL" id="KKB60291.1"/>
    </source>
</evidence>
<dbReference type="Proteomes" id="UP000033035">
    <property type="component" value="Unassembled WGS sequence"/>
</dbReference>
<dbReference type="PATRIC" id="fig|1203610.3.peg.185"/>
<evidence type="ECO:0000259" key="2">
    <source>
        <dbReference type="Pfam" id="PF16249"/>
    </source>
</evidence>
<reference evidence="3 4" key="1">
    <citation type="submission" date="2013-04" db="EMBL/GenBank/DDBJ databases">
        <title>The Genome Sequence of Parabacteroides gordonii DSM 23371.</title>
        <authorList>
            <consortium name="The Broad Institute Genomics Platform"/>
            <person name="Earl A."/>
            <person name="Ward D."/>
            <person name="Feldgarden M."/>
            <person name="Gevers D."/>
            <person name="Martens E."/>
            <person name="Sakamoto M."/>
            <person name="Benno Y."/>
            <person name="Suzuki N."/>
            <person name="Matsunaga N."/>
            <person name="Koshihara K."/>
            <person name="Seki M."/>
            <person name="Komiya H."/>
            <person name="Walker B."/>
            <person name="Young S."/>
            <person name="Zeng Q."/>
            <person name="Gargeya S."/>
            <person name="Fitzgerald M."/>
            <person name="Haas B."/>
            <person name="Abouelleil A."/>
            <person name="Allen A.W."/>
            <person name="Alvarado L."/>
            <person name="Arachchi H.M."/>
            <person name="Berlin A.M."/>
            <person name="Chapman S.B."/>
            <person name="Gainer-Dewar J."/>
            <person name="Goldberg J."/>
            <person name="Griggs A."/>
            <person name="Gujja S."/>
            <person name="Hansen M."/>
            <person name="Howarth C."/>
            <person name="Imamovic A."/>
            <person name="Ireland A."/>
            <person name="Larimer J."/>
            <person name="McCowan C."/>
            <person name="Murphy C."/>
            <person name="Pearson M."/>
            <person name="Poon T.W."/>
            <person name="Priest M."/>
            <person name="Roberts A."/>
            <person name="Saif S."/>
            <person name="Shea T."/>
            <person name="Sisk P."/>
            <person name="Sykes S."/>
            <person name="Wortman J."/>
            <person name="Nusbaum C."/>
            <person name="Birren B."/>
        </authorList>
    </citation>
    <scope>NUCLEOTIDE SEQUENCE [LARGE SCALE GENOMIC DNA]</scope>
    <source>
        <strain evidence="3 4">MS-1</strain>
    </source>
</reference>